<dbReference type="Pfam" id="PF16546">
    <property type="entry name" value="SGTA_dimer"/>
    <property type="match status" value="1"/>
</dbReference>
<dbReference type="GO" id="GO:0060090">
    <property type="term" value="F:molecular adaptor activity"/>
    <property type="evidence" value="ECO:0007669"/>
    <property type="project" value="TreeGrafter"/>
</dbReference>
<accession>A0A183IVM1</accession>
<dbReference type="EMBL" id="UZAM01010834">
    <property type="protein sequence ID" value="VDP13884.1"/>
    <property type="molecule type" value="Genomic_DNA"/>
</dbReference>
<dbReference type="SUPFAM" id="SSF48452">
    <property type="entry name" value="TPR-like"/>
    <property type="match status" value="1"/>
</dbReference>
<dbReference type="InterPro" id="IPR032374">
    <property type="entry name" value="SGTA_dimer"/>
</dbReference>
<dbReference type="Pfam" id="PF13432">
    <property type="entry name" value="TPR_16"/>
    <property type="match status" value="1"/>
</dbReference>
<dbReference type="PROSITE" id="PS50005">
    <property type="entry name" value="TPR"/>
    <property type="match status" value="1"/>
</dbReference>
<feature type="region of interest" description="Disordered" evidence="5">
    <location>
        <begin position="200"/>
        <end position="219"/>
    </location>
</feature>
<evidence type="ECO:0000256" key="5">
    <source>
        <dbReference type="SAM" id="MobiDB-lite"/>
    </source>
</evidence>
<feature type="domain" description="SGTA homodimerisation" evidence="6">
    <location>
        <begin position="6"/>
        <end position="56"/>
    </location>
</feature>
<dbReference type="AlphaFoldDB" id="A0A183IVM1"/>
<sequence>MLPVDSEKRFIVAFLQFLQKRINSGLLDSDHVESIEVAIQCLQSAFTIQDTQLQSKPIVDLYDLFCKEFTESQVLEPTEEQKAKAEGLKTEGNDLMKEGQFTAAVEKYTAAIKLYRNPIYFCNRAAAYSKLGNHEKGIEDCKIAVALSPSYSKAYGRMGLAYSALARFQEACDAYTRALELDPDNEGIRNNLEIAQGKLGAAGSNASQQQQSSAPGGAESFPNPLAGINIASLFSNPALMNMITQVMSNPEMQNA</sequence>
<organism evidence="9">
    <name type="scientific">Soboliphyme baturini</name>
    <dbReference type="NCBI Taxonomy" id="241478"/>
    <lineage>
        <taxon>Eukaryota</taxon>
        <taxon>Metazoa</taxon>
        <taxon>Ecdysozoa</taxon>
        <taxon>Nematoda</taxon>
        <taxon>Enoplea</taxon>
        <taxon>Dorylaimia</taxon>
        <taxon>Dioctophymatida</taxon>
        <taxon>Dioctophymatoidea</taxon>
        <taxon>Soboliphymatidae</taxon>
        <taxon>Soboliphyme</taxon>
    </lineage>
</organism>
<dbReference type="Proteomes" id="UP000270296">
    <property type="component" value="Unassembled WGS sequence"/>
</dbReference>
<keyword evidence="3 4" id="KW-0802">TPR repeat</keyword>
<dbReference type="Gene3D" id="1.25.40.10">
    <property type="entry name" value="Tetratricopeptide repeat domain"/>
    <property type="match status" value="1"/>
</dbReference>
<dbReference type="GO" id="GO:0006620">
    <property type="term" value="P:post-translational protein targeting to endoplasmic reticulum membrane"/>
    <property type="evidence" value="ECO:0007669"/>
    <property type="project" value="TreeGrafter"/>
</dbReference>
<keyword evidence="8" id="KW-1185">Reference proteome</keyword>
<evidence type="ECO:0000313" key="9">
    <source>
        <dbReference type="WBParaSite" id="SBAD_0000795901-mRNA-1"/>
    </source>
</evidence>
<dbReference type="Pfam" id="PF00515">
    <property type="entry name" value="TPR_1"/>
    <property type="match status" value="1"/>
</dbReference>
<dbReference type="GO" id="GO:0072380">
    <property type="term" value="C:TRC complex"/>
    <property type="evidence" value="ECO:0007669"/>
    <property type="project" value="TreeGrafter"/>
</dbReference>
<dbReference type="PANTHER" id="PTHR45831:SF2">
    <property type="entry name" value="LD24721P"/>
    <property type="match status" value="1"/>
</dbReference>
<dbReference type="InterPro" id="IPR011990">
    <property type="entry name" value="TPR-like_helical_dom_sf"/>
</dbReference>
<evidence type="ECO:0000256" key="1">
    <source>
        <dbReference type="ARBA" id="ARBA00008175"/>
    </source>
</evidence>
<dbReference type="SMART" id="SM00028">
    <property type="entry name" value="TPR"/>
    <property type="match status" value="3"/>
</dbReference>
<evidence type="ECO:0000313" key="7">
    <source>
        <dbReference type="EMBL" id="VDP13884.1"/>
    </source>
</evidence>
<protein>
    <submittedName>
        <fullName evidence="9">SGTA_dimer domain-containing protein</fullName>
    </submittedName>
</protein>
<evidence type="ECO:0000259" key="6">
    <source>
        <dbReference type="Pfam" id="PF16546"/>
    </source>
</evidence>
<dbReference type="InterPro" id="IPR019734">
    <property type="entry name" value="TPR_rpt"/>
</dbReference>
<evidence type="ECO:0000256" key="3">
    <source>
        <dbReference type="ARBA" id="ARBA00022803"/>
    </source>
</evidence>
<evidence type="ECO:0000256" key="2">
    <source>
        <dbReference type="ARBA" id="ARBA00022737"/>
    </source>
</evidence>
<dbReference type="InterPro" id="IPR047150">
    <property type="entry name" value="SGT"/>
</dbReference>
<name>A0A183IVM1_9BILA</name>
<evidence type="ECO:0000256" key="4">
    <source>
        <dbReference type="PROSITE-ProRule" id="PRU00339"/>
    </source>
</evidence>
<dbReference type="WBParaSite" id="SBAD_0000795901-mRNA-1">
    <property type="protein sequence ID" value="SBAD_0000795901-mRNA-1"/>
    <property type="gene ID" value="SBAD_0000795901"/>
</dbReference>
<comment type="similarity">
    <text evidence="1">Belongs to the SGT family.</text>
</comment>
<feature type="compositionally biased region" description="Low complexity" evidence="5">
    <location>
        <begin position="201"/>
        <end position="218"/>
    </location>
</feature>
<dbReference type="PANTHER" id="PTHR45831">
    <property type="entry name" value="LD24721P"/>
    <property type="match status" value="1"/>
</dbReference>
<evidence type="ECO:0000313" key="8">
    <source>
        <dbReference type="Proteomes" id="UP000270296"/>
    </source>
</evidence>
<keyword evidence="2" id="KW-0677">Repeat</keyword>
<reference evidence="7 8" key="2">
    <citation type="submission" date="2018-11" db="EMBL/GenBank/DDBJ databases">
        <authorList>
            <consortium name="Pathogen Informatics"/>
        </authorList>
    </citation>
    <scope>NUCLEOTIDE SEQUENCE [LARGE SCALE GENOMIC DNA]</scope>
</reference>
<feature type="repeat" description="TPR" evidence="4">
    <location>
        <begin position="152"/>
        <end position="185"/>
    </location>
</feature>
<dbReference type="OrthoDB" id="2335338at2759"/>
<dbReference type="Gene3D" id="1.20.5.420">
    <property type="entry name" value="Immunoglobulin FC, subunit C"/>
    <property type="match status" value="1"/>
</dbReference>
<gene>
    <name evidence="7" type="ORF">SBAD_LOCUS7668</name>
</gene>
<reference evidence="9" key="1">
    <citation type="submission" date="2016-06" db="UniProtKB">
        <authorList>
            <consortium name="WormBaseParasite"/>
        </authorList>
    </citation>
    <scope>IDENTIFICATION</scope>
</reference>
<dbReference type="GO" id="GO:0016020">
    <property type="term" value="C:membrane"/>
    <property type="evidence" value="ECO:0007669"/>
    <property type="project" value="TreeGrafter"/>
</dbReference>
<proteinExistence type="inferred from homology"/>
<dbReference type="PROSITE" id="PS50293">
    <property type="entry name" value="TPR_REGION"/>
    <property type="match status" value="1"/>
</dbReference>